<sequence length="141" mass="16093">MVSPVFIFFIVIFLYILSSFLCFSSLLIFSLAVLSCHLTCSFRFGWVFLFLFLRWSFALVQAGVQWHDVGSLQPPPPRYKQFSCLSLLSSLNCRHVPPCLANFFIFSRDGACATAPGPHLGFLNVAVYHIYERILIVYMHS</sequence>
<name>A0A7N9D1T8_MACFA</name>
<keyword evidence="1" id="KW-0812">Transmembrane</keyword>
<organism evidence="2 3">
    <name type="scientific">Macaca fascicularis</name>
    <name type="common">Crab-eating macaque</name>
    <name type="synonym">Cynomolgus monkey</name>
    <dbReference type="NCBI Taxonomy" id="9541"/>
    <lineage>
        <taxon>Eukaryota</taxon>
        <taxon>Metazoa</taxon>
        <taxon>Chordata</taxon>
        <taxon>Craniata</taxon>
        <taxon>Vertebrata</taxon>
        <taxon>Euteleostomi</taxon>
        <taxon>Mammalia</taxon>
        <taxon>Eutheria</taxon>
        <taxon>Euarchontoglires</taxon>
        <taxon>Primates</taxon>
        <taxon>Haplorrhini</taxon>
        <taxon>Catarrhini</taxon>
        <taxon>Cercopithecidae</taxon>
        <taxon>Cercopithecinae</taxon>
        <taxon>Macaca</taxon>
    </lineage>
</organism>
<reference evidence="2 3" key="1">
    <citation type="submission" date="2013-03" db="EMBL/GenBank/DDBJ databases">
        <authorList>
            <person name="Warren W."/>
            <person name="Wilson R.K."/>
        </authorList>
    </citation>
    <scope>NUCLEOTIDE SEQUENCE</scope>
</reference>
<reference evidence="2" key="2">
    <citation type="submission" date="2025-08" db="UniProtKB">
        <authorList>
            <consortium name="Ensembl"/>
        </authorList>
    </citation>
    <scope>IDENTIFICATION</scope>
</reference>
<dbReference type="AlphaFoldDB" id="A0A7N9D1T8"/>
<dbReference type="Ensembl" id="ENSMFAT00000074786.1">
    <property type="protein sequence ID" value="ENSMFAP00000057321.1"/>
    <property type="gene ID" value="ENSMFAG00000063835.1"/>
</dbReference>
<dbReference type="GeneTree" id="ENSGT00940000161627"/>
<keyword evidence="1" id="KW-0472">Membrane</keyword>
<protein>
    <submittedName>
        <fullName evidence="2">Uncharacterized protein</fullName>
    </submittedName>
</protein>
<dbReference type="Proteomes" id="UP000233100">
    <property type="component" value="Chromosome 1"/>
</dbReference>
<accession>A0A7N9D1T8</accession>
<dbReference type="PANTHER" id="PTHR46254">
    <property type="entry name" value="PROTEIN GVQW1-RELATED"/>
    <property type="match status" value="1"/>
</dbReference>
<evidence type="ECO:0000256" key="1">
    <source>
        <dbReference type="SAM" id="Phobius"/>
    </source>
</evidence>
<keyword evidence="3" id="KW-1185">Reference proteome</keyword>
<keyword evidence="1" id="KW-1133">Transmembrane helix</keyword>
<proteinExistence type="predicted"/>
<reference evidence="2" key="3">
    <citation type="submission" date="2025-09" db="UniProtKB">
        <authorList>
            <consortium name="Ensembl"/>
        </authorList>
    </citation>
    <scope>IDENTIFICATION</scope>
</reference>
<evidence type="ECO:0000313" key="2">
    <source>
        <dbReference type="Ensembl" id="ENSMFAP00000057321.1"/>
    </source>
</evidence>
<evidence type="ECO:0000313" key="3">
    <source>
        <dbReference type="Proteomes" id="UP000233100"/>
    </source>
</evidence>
<feature type="transmembrane region" description="Helical" evidence="1">
    <location>
        <begin position="6"/>
        <end position="34"/>
    </location>
</feature>